<dbReference type="InterPro" id="IPR005502">
    <property type="entry name" value="Ribosyl_crysJ1"/>
</dbReference>
<dbReference type="PANTHER" id="PTHR16222:SF24">
    <property type="entry name" value="ADP-RIBOSYLHYDROLASE ARH3"/>
    <property type="match status" value="1"/>
</dbReference>
<dbReference type="InterPro" id="IPR036705">
    <property type="entry name" value="Ribosyl_crysJ1_sf"/>
</dbReference>
<reference evidence="12 13" key="1">
    <citation type="submission" date="2024-05" db="EMBL/GenBank/DDBJ databases">
        <title>A draft genome resource for the thread blight pathogen Marasmius tenuissimus strain MS-2.</title>
        <authorList>
            <person name="Yulfo-Soto G.E."/>
            <person name="Baruah I.K."/>
            <person name="Amoako-Attah I."/>
            <person name="Bukari Y."/>
            <person name="Meinhardt L.W."/>
            <person name="Bailey B.A."/>
            <person name="Cohen S.P."/>
        </authorList>
    </citation>
    <scope>NUCLEOTIDE SEQUENCE [LARGE SCALE GENOMIC DNA]</scope>
    <source>
        <strain evidence="12 13">MS-2</strain>
    </source>
</reference>
<evidence type="ECO:0000256" key="3">
    <source>
        <dbReference type="ARBA" id="ARBA00022801"/>
    </source>
</evidence>
<dbReference type="Gene3D" id="1.10.4080.10">
    <property type="entry name" value="ADP-ribosylation/Crystallin J1"/>
    <property type="match status" value="2"/>
</dbReference>
<evidence type="ECO:0000256" key="10">
    <source>
        <dbReference type="ARBA" id="ARBA00043193"/>
    </source>
</evidence>
<evidence type="ECO:0000256" key="7">
    <source>
        <dbReference type="ARBA" id="ARBA00042722"/>
    </source>
</evidence>
<evidence type="ECO:0000256" key="11">
    <source>
        <dbReference type="ARBA" id="ARBA00049015"/>
    </source>
</evidence>
<dbReference type="InterPro" id="IPR050792">
    <property type="entry name" value="ADP-ribosylglycohydrolase"/>
</dbReference>
<dbReference type="Pfam" id="PF03747">
    <property type="entry name" value="ADP_ribosyl_GH"/>
    <property type="match status" value="2"/>
</dbReference>
<evidence type="ECO:0000256" key="9">
    <source>
        <dbReference type="ARBA" id="ARBA00043187"/>
    </source>
</evidence>
<evidence type="ECO:0000313" key="13">
    <source>
        <dbReference type="Proteomes" id="UP001437256"/>
    </source>
</evidence>
<evidence type="ECO:0000256" key="1">
    <source>
        <dbReference type="ARBA" id="ARBA00010702"/>
    </source>
</evidence>
<comment type="caution">
    <text evidence="12">The sequence shown here is derived from an EMBL/GenBank/DDBJ whole genome shotgun (WGS) entry which is preliminary data.</text>
</comment>
<comment type="catalytic activity">
    <reaction evidence="11">
        <text>alpha-NAD(+) + H2O = ADP-D-ribose + nicotinamide + H(+)</text>
        <dbReference type="Rhea" id="RHEA:68792"/>
        <dbReference type="ChEBI" id="CHEBI:15377"/>
        <dbReference type="ChEBI" id="CHEBI:15378"/>
        <dbReference type="ChEBI" id="CHEBI:17154"/>
        <dbReference type="ChEBI" id="CHEBI:57967"/>
        <dbReference type="ChEBI" id="CHEBI:77017"/>
    </reaction>
</comment>
<accession>A0ABR2ZYA0</accession>
<evidence type="ECO:0000256" key="5">
    <source>
        <dbReference type="ARBA" id="ARBA00042398"/>
    </source>
</evidence>
<proteinExistence type="inferred from homology"/>
<dbReference type="EC" id="3.2.1.143" evidence="2"/>
<evidence type="ECO:0000256" key="6">
    <source>
        <dbReference type="ARBA" id="ARBA00042471"/>
    </source>
</evidence>
<organism evidence="12 13">
    <name type="scientific">Marasmius tenuissimus</name>
    <dbReference type="NCBI Taxonomy" id="585030"/>
    <lineage>
        <taxon>Eukaryota</taxon>
        <taxon>Fungi</taxon>
        <taxon>Dikarya</taxon>
        <taxon>Basidiomycota</taxon>
        <taxon>Agaricomycotina</taxon>
        <taxon>Agaricomycetes</taxon>
        <taxon>Agaricomycetidae</taxon>
        <taxon>Agaricales</taxon>
        <taxon>Marasmiineae</taxon>
        <taxon>Marasmiaceae</taxon>
        <taxon>Marasmius</taxon>
    </lineage>
</organism>
<evidence type="ECO:0000256" key="4">
    <source>
        <dbReference type="ARBA" id="ARBA00041057"/>
    </source>
</evidence>
<keyword evidence="13" id="KW-1185">Reference proteome</keyword>
<dbReference type="SUPFAM" id="SSF101478">
    <property type="entry name" value="ADP-ribosylglycohydrolase"/>
    <property type="match status" value="2"/>
</dbReference>
<evidence type="ECO:0000256" key="8">
    <source>
        <dbReference type="ARBA" id="ARBA00042850"/>
    </source>
</evidence>
<sequence>MPALHTQTLTIVPAPASTKIRLSLLSTAIVDALGAPPEFKQRFHFPLVTSMIPNQSFGGLPPGVWTDDTSMTLCLARSLTRGFDEHDQMALYTKWMKEGYLSAVDRCFDVGATVSEAVRLYSQLPRDAAFRIIRERLAVESKSGNGSLMRVLPVGLVHWRDEAEARKFARKSSLTTHPFETCQEACEVWVGAISMIIQAANSNARDTKLRAVLTTPIPPPESASYEQKEAYYRTYHPILKLIAQSEFLPRQSNLIPHIPAPQQLSSSGYVVATLVAALYAFFATSSFDEGAIFVVNLCDDADTVGAVYAGLAACWYAEDNQRFWNKRMEGWKKDLKARNKVEEVAEEVVTYSQKLGKHTVHALHTQTIVPAPASTKIRLSLLSTAIVNALGAPAETKKRFHFPLITSMIPNQSFGGLPPGVWTDDISMTLCLTRSLTTRGFDEHDQMALYTRWMKEGYLSAVDRRFSAGLTISEAVRLYSQSSRDEAFRRIGERLGVEGKSGNGSLMRVLPIGLVYWRDGGEARKLARRSSLTTHPYETCQEACEVWAGAISMIIKAANANTRLTKLQVLEYFARFPYQDVKLRAALTASKPPPEPASDEEKEAYYRTHHPILKLVAQSELLPRQSKLMPHVPTYQQLSSSGYVVDTLVAALYTFLATSSFDEGAIFVVNLCGDADTIGAVYAGLAACWYAEDNERFWNEQMKGWKKDLKAKNKVEEVAEEAVVYSQKTWRTSSERFY</sequence>
<dbReference type="Proteomes" id="UP001437256">
    <property type="component" value="Unassembled WGS sequence"/>
</dbReference>
<keyword evidence="3" id="KW-0378">Hydrolase</keyword>
<gene>
    <name evidence="12" type="ORF">AAF712_007266</name>
</gene>
<comment type="similarity">
    <text evidence="1">Belongs to the ADP-ribosylglycohydrolase family.</text>
</comment>
<protein>
    <recommendedName>
        <fullName evidence="4">ADP-ribosylhydrolase ARH3</fullName>
        <ecNumber evidence="2">3.2.1.143</ecNumber>
    </recommendedName>
    <alternativeName>
        <fullName evidence="5">ADP-ribose glycohydrolase ARH3</fullName>
    </alternativeName>
    <alternativeName>
        <fullName evidence="6">ADP-ribosylhydrolase 3</fullName>
    </alternativeName>
    <alternativeName>
        <fullName evidence="9">O-acetyl-ADP-ribose deacetylase ARH3</fullName>
    </alternativeName>
    <alternativeName>
        <fullName evidence="10">Poly(ADP-ribose) glycohydrolase ARH3</fullName>
    </alternativeName>
    <alternativeName>
        <fullName evidence="8">[Protein ADP-ribosylarginine] hydrolase-like protein 2</fullName>
    </alternativeName>
    <alternativeName>
        <fullName evidence="7">[Protein ADP-ribosylserine] hydrolase</fullName>
    </alternativeName>
</protein>
<evidence type="ECO:0000256" key="2">
    <source>
        <dbReference type="ARBA" id="ARBA00012255"/>
    </source>
</evidence>
<dbReference type="PANTHER" id="PTHR16222">
    <property type="entry name" value="ADP-RIBOSYLGLYCOHYDROLASE"/>
    <property type="match status" value="1"/>
</dbReference>
<evidence type="ECO:0000313" key="12">
    <source>
        <dbReference type="EMBL" id="KAL0065778.1"/>
    </source>
</evidence>
<dbReference type="EMBL" id="JBBXMP010000043">
    <property type="protein sequence ID" value="KAL0065778.1"/>
    <property type="molecule type" value="Genomic_DNA"/>
</dbReference>
<name>A0ABR2ZYA0_9AGAR</name>